<reference evidence="2" key="1">
    <citation type="submission" date="2013-11" db="EMBL/GenBank/DDBJ databases">
        <authorList>
            <person name="Hoang H.T."/>
            <person name="Killian M.L."/>
            <person name="Madson D.M."/>
            <person name="Arruda P.H.E."/>
            <person name="Sun D."/>
            <person name="Schwartz K.J."/>
            <person name="Yoon K."/>
        </authorList>
    </citation>
    <scope>NUCLEOTIDE SEQUENCE [LARGE SCALE GENOMIC DNA]</scope>
    <source>
        <strain evidence="2">CDK2</strain>
    </source>
</reference>
<dbReference type="OrthoDB" id="247846at2157"/>
<proteinExistence type="predicted"/>
<evidence type="ECO:0000313" key="1">
    <source>
        <dbReference type="EMBL" id="KPN30007.1"/>
    </source>
</evidence>
<gene>
    <name evidence="1" type="ORF">SY89_00727</name>
</gene>
<accession>A0A0P7G9K0</accession>
<dbReference type="STRING" id="699431.SY89_00727"/>
<sequence length="135" mass="14544">MTDRGQLSLTMVEAGLGVLLLFAATATFALGLPAAGAESAQLDRYADDAGTVLSREPPRHEGLTRLSEVTRSASAFERERDALAHRVERILPENLMYRVVTPHGAVGFQRPTGVPTGRATVPTVGGRVTIWVWYA</sequence>
<dbReference type="RefSeq" id="WP_054583127.1">
    <property type="nucleotide sequence ID" value="NZ_LGUC01000001.1"/>
</dbReference>
<evidence type="ECO:0000313" key="2">
    <source>
        <dbReference type="Proteomes" id="UP000050535"/>
    </source>
</evidence>
<dbReference type="EMBL" id="LGUC01000001">
    <property type="protein sequence ID" value="KPN30007.1"/>
    <property type="molecule type" value="Genomic_DNA"/>
</dbReference>
<dbReference type="AlphaFoldDB" id="A0A0P7G9K0"/>
<organism evidence="1 2">
    <name type="scientific">Halolamina pelagica</name>
    <dbReference type="NCBI Taxonomy" id="699431"/>
    <lineage>
        <taxon>Archaea</taxon>
        <taxon>Methanobacteriati</taxon>
        <taxon>Methanobacteriota</taxon>
        <taxon>Stenosarchaea group</taxon>
        <taxon>Halobacteria</taxon>
        <taxon>Halobacteriales</taxon>
        <taxon>Haloferacaceae</taxon>
    </lineage>
</organism>
<protein>
    <submittedName>
        <fullName evidence="1">Uncharacterized protein</fullName>
    </submittedName>
</protein>
<name>A0A0P7G9K0_9EURY</name>
<dbReference type="Proteomes" id="UP000050535">
    <property type="component" value="Unassembled WGS sequence"/>
</dbReference>
<dbReference type="InterPro" id="IPR055686">
    <property type="entry name" value="DUF7262"/>
</dbReference>
<dbReference type="Pfam" id="PF23923">
    <property type="entry name" value="DUF7262"/>
    <property type="match status" value="1"/>
</dbReference>
<keyword evidence="2" id="KW-1185">Reference proteome</keyword>
<comment type="caution">
    <text evidence="1">The sequence shown here is derived from an EMBL/GenBank/DDBJ whole genome shotgun (WGS) entry which is preliminary data.</text>
</comment>